<dbReference type="SUPFAM" id="SSF53613">
    <property type="entry name" value="Ribokinase-like"/>
    <property type="match status" value="1"/>
</dbReference>
<evidence type="ECO:0000313" key="2">
    <source>
        <dbReference type="Proteomes" id="UP001592582"/>
    </source>
</evidence>
<dbReference type="Gene3D" id="3.40.1190.20">
    <property type="match status" value="1"/>
</dbReference>
<dbReference type="InterPro" id="IPR017583">
    <property type="entry name" value="Tagatose/fructose_Pkinase"/>
</dbReference>
<dbReference type="InterPro" id="IPR029056">
    <property type="entry name" value="Ribokinase-like"/>
</dbReference>
<dbReference type="Pfam" id="PF00294">
    <property type="entry name" value="PfkB"/>
    <property type="match status" value="1"/>
</dbReference>
<dbReference type="NCBIfam" id="TIGR03168">
    <property type="entry name" value="1-PFK"/>
    <property type="match status" value="1"/>
</dbReference>
<dbReference type="PANTHER" id="PTHR46566:SF5">
    <property type="entry name" value="1-PHOSPHOFRUCTOKINASE"/>
    <property type="match status" value="1"/>
</dbReference>
<dbReference type="EMBL" id="JBHEZX010000023">
    <property type="protein sequence ID" value="MFC1414286.1"/>
    <property type="molecule type" value="Genomic_DNA"/>
</dbReference>
<dbReference type="PROSITE" id="PS00584">
    <property type="entry name" value="PFKB_KINASES_2"/>
    <property type="match status" value="1"/>
</dbReference>
<keyword evidence="2" id="KW-1185">Reference proteome</keyword>
<dbReference type="CDD" id="cd01164">
    <property type="entry name" value="FruK_PfkB_like"/>
    <property type="match status" value="1"/>
</dbReference>
<dbReference type="PIRSF" id="PIRSF000535">
    <property type="entry name" value="1PFK/6PFK/LacC"/>
    <property type="match status" value="1"/>
</dbReference>
<dbReference type="Proteomes" id="UP001592582">
    <property type="component" value="Unassembled WGS sequence"/>
</dbReference>
<evidence type="ECO:0000313" key="1">
    <source>
        <dbReference type="EMBL" id="MFC1414286.1"/>
    </source>
</evidence>
<protein>
    <submittedName>
        <fullName evidence="1">1-phosphofructokinase family hexose kinase</fullName>
    </submittedName>
</protein>
<dbReference type="PANTHER" id="PTHR46566">
    <property type="entry name" value="1-PHOSPHOFRUCTOKINASE-RELATED"/>
    <property type="match status" value="1"/>
</dbReference>
<comment type="caution">
    <text evidence="1">The sequence shown here is derived from an EMBL/GenBank/DDBJ whole genome shotgun (WGS) entry which is preliminary data.</text>
</comment>
<sequence length="308" mass="31361">MILTVTLNAALDVTYQLDRIQRRGSNRVRTAAQRAGGKGVNVSRVLDALGRPTVITGLAGGRNGLTVRADLAAAGLREQLLTIEQESRRTVAVVEEAEGDTTIFLEPGPVVSATEWRGFLDLYRELAPTASAVVLSGSLPLGVPRDAYGVLIGLARIHGVPVVLDADGAALSDSLAAGPALVKPNAAELERATGTGDPLAGALALRAAGARAVVASLGPAGLLACTPEGSWQARPPERIAGNPTGAGDAAVAALTAGLVAGTPWPERLRRAVALSAAAVLSPLAGGFDAAAYRRLLPLVSVRAVHEGI</sequence>
<organism evidence="1 2">
    <name type="scientific">Streptacidiphilus alkalitolerans</name>
    <dbReference type="NCBI Taxonomy" id="3342712"/>
    <lineage>
        <taxon>Bacteria</taxon>
        <taxon>Bacillati</taxon>
        <taxon>Actinomycetota</taxon>
        <taxon>Actinomycetes</taxon>
        <taxon>Kitasatosporales</taxon>
        <taxon>Streptomycetaceae</taxon>
        <taxon>Streptacidiphilus</taxon>
    </lineage>
</organism>
<reference evidence="1 2" key="1">
    <citation type="submission" date="2024-09" db="EMBL/GenBank/DDBJ databases">
        <authorList>
            <person name="Lee S.D."/>
        </authorList>
    </citation>
    <scope>NUCLEOTIDE SEQUENCE [LARGE SCALE GENOMIC DNA]</scope>
    <source>
        <strain evidence="1 2">N1-1</strain>
    </source>
</reference>
<dbReference type="PROSITE" id="PS00583">
    <property type="entry name" value="PFKB_KINASES_1"/>
    <property type="match status" value="1"/>
</dbReference>
<dbReference type="InterPro" id="IPR002173">
    <property type="entry name" value="Carboh/pur_kinase_PfkB_CS"/>
</dbReference>
<proteinExistence type="predicted"/>
<dbReference type="InterPro" id="IPR011611">
    <property type="entry name" value="PfkB_dom"/>
</dbReference>
<accession>A0ABV6VKQ1</accession>
<gene>
    <name evidence="1" type="ORF">ACEZDG_33990</name>
</gene>
<name>A0ABV6VKQ1_9ACTN</name>